<name>A0A3G4ZV88_9VIRU</name>
<proteinExistence type="predicted"/>
<gene>
    <name evidence="1" type="ORF">Edafosvirus35_2</name>
</gene>
<organism evidence="1">
    <name type="scientific">Edafosvirus sp</name>
    <dbReference type="NCBI Taxonomy" id="2487765"/>
    <lineage>
        <taxon>Viruses</taxon>
        <taxon>Varidnaviria</taxon>
        <taxon>Bamfordvirae</taxon>
        <taxon>Nucleocytoviricota</taxon>
        <taxon>Megaviricetes</taxon>
        <taxon>Imitervirales</taxon>
        <taxon>Mimiviridae</taxon>
        <taxon>Klosneuvirinae</taxon>
    </lineage>
</organism>
<accession>A0A3G4ZV88</accession>
<evidence type="ECO:0000313" key="1">
    <source>
        <dbReference type="EMBL" id="AYV78805.1"/>
    </source>
</evidence>
<dbReference type="EMBL" id="MK072100">
    <property type="protein sequence ID" value="AYV78805.1"/>
    <property type="molecule type" value="Genomic_DNA"/>
</dbReference>
<sequence>MASMSVDMETYETKTKFLENLSLELIKNPLDLHKSLTDVPIKNLIVHWAESGWLRHDTNWKTILKENLHLLKDKPSSALSYLPDLILIGNKLELIPELVVYAQLEIEKIGSPLENIELLKTYAKYFHSTGTYFPTVLPFLEQCIECKNTDLYDITMRSICWGFGWYISQFHGQVHKINFDENDRETTSLPKLTIKQVRMIVEYSHRSTSRIFQQQILCDLCTRLNISELKRLFDEKVIEPPNGKHENKEMVCISKTCPIHAYSMGELMNFGYQTKLAHVAHQCECYCECSKCYYKVCSEYSVEIGQKSW</sequence>
<protein>
    <submittedName>
        <fullName evidence="1">Uncharacterized protein</fullName>
    </submittedName>
</protein>
<reference evidence="1" key="1">
    <citation type="submission" date="2018-10" db="EMBL/GenBank/DDBJ databases">
        <title>Hidden diversity of soil giant viruses.</title>
        <authorList>
            <person name="Schulz F."/>
            <person name="Alteio L."/>
            <person name="Goudeau D."/>
            <person name="Ryan E.M."/>
            <person name="Malmstrom R.R."/>
            <person name="Blanchard J."/>
            <person name="Woyke T."/>
        </authorList>
    </citation>
    <scope>NUCLEOTIDE SEQUENCE</scope>
    <source>
        <strain evidence="1">EDV1</strain>
    </source>
</reference>